<evidence type="ECO:0000256" key="5">
    <source>
        <dbReference type="ARBA" id="ARBA00022691"/>
    </source>
</evidence>
<dbReference type="CDD" id="cd02440">
    <property type="entry name" value="AdoMet_MTases"/>
    <property type="match status" value="1"/>
</dbReference>
<sequence>MNQGEWLNQQAASRGIELSGEQLDQFQRYYELLIQKNKVMNLTAITDQHEVYVKHFFDSLTIAPSLSLNQVERIIDVGTGAGFPGIPLKIAFPHLKLVLLDSLKKRVGFLQEVATALGLKQVECIHGRAEELAHQAKYRQTFDLATARAVARLNILAEYCLPFVKVGGHFVAMKGAAVQEEVQEAKQALHILGKASLSTVSLELPEGMGTRHLLILKKRDNSPKAYPRRAGIPAKQPIV</sequence>
<organism evidence="7 8">
    <name type="scientific">Lihuaxuella thermophila</name>
    <dbReference type="NCBI Taxonomy" id="1173111"/>
    <lineage>
        <taxon>Bacteria</taxon>
        <taxon>Bacillati</taxon>
        <taxon>Bacillota</taxon>
        <taxon>Bacilli</taxon>
        <taxon>Bacillales</taxon>
        <taxon>Thermoactinomycetaceae</taxon>
        <taxon>Lihuaxuella</taxon>
    </lineage>
</organism>
<dbReference type="GO" id="GO:0005829">
    <property type="term" value="C:cytosol"/>
    <property type="evidence" value="ECO:0007669"/>
    <property type="project" value="TreeGrafter"/>
</dbReference>
<dbReference type="FunFam" id="3.40.50.150:FF:000041">
    <property type="entry name" value="Ribosomal RNA small subunit methyltransferase G"/>
    <property type="match status" value="1"/>
</dbReference>
<dbReference type="EC" id="2.1.1.-" evidence="6"/>
<keyword evidence="3 6" id="KW-0489">Methyltransferase</keyword>
<evidence type="ECO:0000256" key="1">
    <source>
        <dbReference type="ARBA" id="ARBA00022490"/>
    </source>
</evidence>
<keyword evidence="8" id="KW-1185">Reference proteome</keyword>
<evidence type="ECO:0000256" key="4">
    <source>
        <dbReference type="ARBA" id="ARBA00022679"/>
    </source>
</evidence>
<dbReference type="OrthoDB" id="9808773at2"/>
<dbReference type="PANTHER" id="PTHR31760:SF0">
    <property type="entry name" value="S-ADENOSYL-L-METHIONINE-DEPENDENT METHYLTRANSFERASES SUPERFAMILY PROTEIN"/>
    <property type="match status" value="1"/>
</dbReference>
<evidence type="ECO:0000256" key="3">
    <source>
        <dbReference type="ARBA" id="ARBA00022603"/>
    </source>
</evidence>
<comment type="similarity">
    <text evidence="6">Belongs to the methyltransferase superfamily. RNA methyltransferase RsmG family.</text>
</comment>
<dbReference type="EMBL" id="FOCQ01000002">
    <property type="protein sequence ID" value="SEM83238.1"/>
    <property type="molecule type" value="Genomic_DNA"/>
</dbReference>
<comment type="caution">
    <text evidence="6">Lacks conserved residue(s) required for the propagation of feature annotation.</text>
</comment>
<evidence type="ECO:0000313" key="7">
    <source>
        <dbReference type="EMBL" id="SEM83238.1"/>
    </source>
</evidence>
<gene>
    <name evidence="6" type="primary">rsmG</name>
    <name evidence="7" type="ORF">SAMN05444955_102230</name>
</gene>
<proteinExistence type="inferred from homology"/>
<dbReference type="RefSeq" id="WP_089965216.1">
    <property type="nucleotide sequence ID" value="NZ_FOCQ01000002.1"/>
</dbReference>
<evidence type="ECO:0000256" key="2">
    <source>
        <dbReference type="ARBA" id="ARBA00022552"/>
    </source>
</evidence>
<accession>A0A1H8BMF9</accession>
<dbReference type="AlphaFoldDB" id="A0A1H8BMF9"/>
<feature type="binding site" evidence="6">
    <location>
        <position position="78"/>
    </location>
    <ligand>
        <name>S-adenosyl-L-methionine</name>
        <dbReference type="ChEBI" id="CHEBI:59789"/>
    </ligand>
</feature>
<keyword evidence="1 6" id="KW-0963">Cytoplasm</keyword>
<dbReference type="SUPFAM" id="SSF53335">
    <property type="entry name" value="S-adenosyl-L-methionine-dependent methyltransferases"/>
    <property type="match status" value="1"/>
</dbReference>
<dbReference type="STRING" id="1173111.SAMN05444955_102230"/>
<dbReference type="NCBIfam" id="TIGR00138">
    <property type="entry name" value="rsmG_gidB"/>
    <property type="match status" value="1"/>
</dbReference>
<dbReference type="Pfam" id="PF02527">
    <property type="entry name" value="GidB"/>
    <property type="match status" value="1"/>
</dbReference>
<dbReference type="PIRSF" id="PIRSF003078">
    <property type="entry name" value="GidB"/>
    <property type="match status" value="1"/>
</dbReference>
<dbReference type="InterPro" id="IPR003682">
    <property type="entry name" value="rRNA_ssu_MeTfrase_G"/>
</dbReference>
<evidence type="ECO:0000256" key="6">
    <source>
        <dbReference type="HAMAP-Rule" id="MF_00074"/>
    </source>
</evidence>
<keyword evidence="4 6" id="KW-0808">Transferase</keyword>
<dbReference type="PANTHER" id="PTHR31760">
    <property type="entry name" value="S-ADENOSYL-L-METHIONINE-DEPENDENT METHYLTRANSFERASES SUPERFAMILY PROTEIN"/>
    <property type="match status" value="1"/>
</dbReference>
<evidence type="ECO:0000313" key="8">
    <source>
        <dbReference type="Proteomes" id="UP000199695"/>
    </source>
</evidence>
<keyword evidence="5 6" id="KW-0949">S-adenosyl-L-methionine</keyword>
<reference evidence="7 8" key="1">
    <citation type="submission" date="2016-10" db="EMBL/GenBank/DDBJ databases">
        <authorList>
            <person name="de Groot N.N."/>
        </authorList>
    </citation>
    <scope>NUCLEOTIDE SEQUENCE [LARGE SCALE GENOMIC DNA]</scope>
    <source>
        <strain evidence="7 8">DSM 46701</strain>
    </source>
</reference>
<comment type="function">
    <text evidence="6">Specifically methylates the N7 position of guanine in position 535 of 16S rRNA.</text>
</comment>
<feature type="binding site" evidence="6">
    <location>
        <begin position="129"/>
        <end position="130"/>
    </location>
    <ligand>
        <name>S-adenosyl-L-methionine</name>
        <dbReference type="ChEBI" id="CHEBI:59789"/>
    </ligand>
</feature>
<dbReference type="Gene3D" id="3.40.50.150">
    <property type="entry name" value="Vaccinia Virus protein VP39"/>
    <property type="match status" value="1"/>
</dbReference>
<protein>
    <recommendedName>
        <fullName evidence="6">Ribosomal RNA small subunit methyltransferase G</fullName>
        <ecNumber evidence="6">2.1.1.-</ecNumber>
    </recommendedName>
    <alternativeName>
        <fullName evidence="6">16S rRNA 7-methylguanosine methyltransferase</fullName>
        <shortName evidence="6">16S rRNA m7G methyltransferase</shortName>
    </alternativeName>
</protein>
<keyword evidence="2 6" id="KW-0698">rRNA processing</keyword>
<dbReference type="HAMAP" id="MF_00074">
    <property type="entry name" value="16SrRNA_methyltr_G"/>
    <property type="match status" value="1"/>
</dbReference>
<comment type="subcellular location">
    <subcellularLocation>
        <location evidence="6">Cytoplasm</location>
    </subcellularLocation>
</comment>
<name>A0A1H8BMF9_9BACL</name>
<dbReference type="GO" id="GO:0070043">
    <property type="term" value="F:rRNA (guanine-N7-)-methyltransferase activity"/>
    <property type="evidence" value="ECO:0007669"/>
    <property type="project" value="UniProtKB-UniRule"/>
</dbReference>
<dbReference type="Proteomes" id="UP000199695">
    <property type="component" value="Unassembled WGS sequence"/>
</dbReference>
<dbReference type="InterPro" id="IPR029063">
    <property type="entry name" value="SAM-dependent_MTases_sf"/>
</dbReference>
<feature type="binding site" evidence="6">
    <location>
        <position position="83"/>
    </location>
    <ligand>
        <name>S-adenosyl-L-methionine</name>
        <dbReference type="ChEBI" id="CHEBI:59789"/>
    </ligand>
</feature>
<feature type="binding site" evidence="6">
    <location>
        <position position="148"/>
    </location>
    <ligand>
        <name>S-adenosyl-L-methionine</name>
        <dbReference type="ChEBI" id="CHEBI:59789"/>
    </ligand>
</feature>